<evidence type="ECO:0000256" key="3">
    <source>
        <dbReference type="ARBA" id="ARBA00010617"/>
    </source>
</evidence>
<dbReference type="GO" id="GO:0004497">
    <property type="term" value="F:monooxygenase activity"/>
    <property type="evidence" value="ECO:0007669"/>
    <property type="project" value="UniProtKB-KW"/>
</dbReference>
<dbReference type="SUPFAM" id="SSF48264">
    <property type="entry name" value="Cytochrome P450"/>
    <property type="match status" value="1"/>
</dbReference>
<dbReference type="PROSITE" id="PS00086">
    <property type="entry name" value="CYTOCHROME_P450"/>
    <property type="match status" value="1"/>
</dbReference>
<evidence type="ECO:0000313" key="16">
    <source>
        <dbReference type="Proteomes" id="UP001159364"/>
    </source>
</evidence>
<dbReference type="PRINTS" id="PR00385">
    <property type="entry name" value="P450"/>
</dbReference>
<dbReference type="AlphaFoldDB" id="A0AAV8T7S9"/>
<keyword evidence="9 12" id="KW-0408">Iron</keyword>
<comment type="cofactor">
    <cofactor evidence="1 12">
        <name>heme</name>
        <dbReference type="ChEBI" id="CHEBI:30413"/>
    </cofactor>
</comment>
<dbReference type="PRINTS" id="PR00463">
    <property type="entry name" value="EP450I"/>
</dbReference>
<keyword evidence="6 12" id="KW-0479">Metal-binding</keyword>
<dbReference type="Pfam" id="PF00067">
    <property type="entry name" value="p450"/>
    <property type="match status" value="1"/>
</dbReference>
<keyword evidence="16" id="KW-1185">Reference proteome</keyword>
<keyword evidence="11 14" id="KW-0472">Membrane</keyword>
<dbReference type="InterPro" id="IPR017972">
    <property type="entry name" value="Cyt_P450_CS"/>
</dbReference>
<evidence type="ECO:0000256" key="7">
    <source>
        <dbReference type="ARBA" id="ARBA00022989"/>
    </source>
</evidence>
<evidence type="ECO:0008006" key="17">
    <source>
        <dbReference type="Google" id="ProtNLM"/>
    </source>
</evidence>
<dbReference type="GO" id="GO:0016705">
    <property type="term" value="F:oxidoreductase activity, acting on paired donors, with incorporation or reduction of molecular oxygen"/>
    <property type="evidence" value="ECO:0007669"/>
    <property type="project" value="InterPro"/>
</dbReference>
<dbReference type="PANTHER" id="PTHR47947">
    <property type="entry name" value="CYTOCHROME P450 82C3-RELATED"/>
    <property type="match status" value="1"/>
</dbReference>
<feature type="transmembrane region" description="Helical" evidence="14">
    <location>
        <begin position="12"/>
        <end position="36"/>
    </location>
</feature>
<protein>
    <recommendedName>
        <fullName evidence="17">Cytochrome P450</fullName>
    </recommendedName>
</protein>
<evidence type="ECO:0000256" key="4">
    <source>
        <dbReference type="ARBA" id="ARBA00022617"/>
    </source>
</evidence>
<gene>
    <name evidence="15" type="ORF">K2173_007527</name>
</gene>
<dbReference type="GO" id="GO:0016020">
    <property type="term" value="C:membrane"/>
    <property type="evidence" value="ECO:0007669"/>
    <property type="project" value="UniProtKB-SubCell"/>
</dbReference>
<accession>A0AAV8T7S9</accession>
<dbReference type="InterPro" id="IPR050651">
    <property type="entry name" value="Plant_Cytochrome_P450_Monoox"/>
</dbReference>
<keyword evidence="4 12" id="KW-0349">Heme</keyword>
<keyword evidence="10 13" id="KW-0503">Monooxygenase</keyword>
<dbReference type="Gene3D" id="1.10.630.10">
    <property type="entry name" value="Cytochrome P450"/>
    <property type="match status" value="1"/>
</dbReference>
<organism evidence="15 16">
    <name type="scientific">Erythroxylum novogranatense</name>
    <dbReference type="NCBI Taxonomy" id="1862640"/>
    <lineage>
        <taxon>Eukaryota</taxon>
        <taxon>Viridiplantae</taxon>
        <taxon>Streptophyta</taxon>
        <taxon>Embryophyta</taxon>
        <taxon>Tracheophyta</taxon>
        <taxon>Spermatophyta</taxon>
        <taxon>Magnoliopsida</taxon>
        <taxon>eudicotyledons</taxon>
        <taxon>Gunneridae</taxon>
        <taxon>Pentapetalae</taxon>
        <taxon>rosids</taxon>
        <taxon>fabids</taxon>
        <taxon>Malpighiales</taxon>
        <taxon>Erythroxylaceae</taxon>
        <taxon>Erythroxylum</taxon>
    </lineage>
</organism>
<sequence length="530" mass="59843">MDIPLLLSTISVLSLTTLSGLLVFLIICLISTGVLLKPGKKRAAPEAGSSLPIIGHLHLLGGLKPTHIVLGDMVSKYGPIFTIKIGVRRALVISNWELVKECFTTNDIAFANRPRTLSMDLLSYERSMFVLGPYDAYWRQVRKIAMLELLSKHRLEMFKGTQESELRILMRELYKLWEQKRNGSNKVFVELKRWFASMTINVILKTLVRKSIGYETSEEAEHKQGSHQKLKLTMMEFVEMLGKFVMSDALPYLRWFDIGSHGKKMKRIAQELDIFANEWLKEHKPSAATGVNGEVDFMGLMLNRLQDSRLGRNPDTVIKATCLGLVLAGSDTTSAALTWALSLLLNHPSALKKAREEVDMYSGRERQVEEGDLKNMVYLQAVIKETLRLYPPGPLSIPHESVEDCTLGGYHIPAGTRLMVNIWKVHRDPRVWSNPHDFEPERFLTTHKHVDVRGQSFEYIPFGSGRRMCPGSSFALQVLQLALAKLLQSFDIATPSGEPVDMTENIGLTNPKATPLHVLIEPRLPYHLYG</sequence>
<evidence type="ECO:0000256" key="14">
    <source>
        <dbReference type="SAM" id="Phobius"/>
    </source>
</evidence>
<evidence type="ECO:0000256" key="6">
    <source>
        <dbReference type="ARBA" id="ARBA00022723"/>
    </source>
</evidence>
<keyword evidence="7 14" id="KW-1133">Transmembrane helix</keyword>
<evidence type="ECO:0000256" key="10">
    <source>
        <dbReference type="ARBA" id="ARBA00023033"/>
    </source>
</evidence>
<comment type="similarity">
    <text evidence="3 13">Belongs to the cytochrome P450 family.</text>
</comment>
<dbReference type="EMBL" id="JAIWQS010000006">
    <property type="protein sequence ID" value="KAJ8762369.1"/>
    <property type="molecule type" value="Genomic_DNA"/>
</dbReference>
<evidence type="ECO:0000256" key="2">
    <source>
        <dbReference type="ARBA" id="ARBA00004370"/>
    </source>
</evidence>
<evidence type="ECO:0000256" key="5">
    <source>
        <dbReference type="ARBA" id="ARBA00022692"/>
    </source>
</evidence>
<dbReference type="GO" id="GO:0020037">
    <property type="term" value="F:heme binding"/>
    <property type="evidence" value="ECO:0007669"/>
    <property type="project" value="InterPro"/>
</dbReference>
<keyword evidence="8 13" id="KW-0560">Oxidoreductase</keyword>
<dbReference type="InterPro" id="IPR001128">
    <property type="entry name" value="Cyt_P450"/>
</dbReference>
<dbReference type="Proteomes" id="UP001159364">
    <property type="component" value="Linkage Group LG06"/>
</dbReference>
<feature type="binding site" description="axial binding residue" evidence="12">
    <location>
        <position position="469"/>
    </location>
    <ligand>
        <name>heme</name>
        <dbReference type="ChEBI" id="CHEBI:30413"/>
    </ligand>
    <ligandPart>
        <name>Fe</name>
        <dbReference type="ChEBI" id="CHEBI:18248"/>
    </ligandPart>
</feature>
<evidence type="ECO:0000256" key="8">
    <source>
        <dbReference type="ARBA" id="ARBA00023002"/>
    </source>
</evidence>
<comment type="caution">
    <text evidence="15">The sequence shown here is derived from an EMBL/GenBank/DDBJ whole genome shotgun (WGS) entry which is preliminary data.</text>
</comment>
<name>A0AAV8T7S9_9ROSI</name>
<evidence type="ECO:0000313" key="15">
    <source>
        <dbReference type="EMBL" id="KAJ8762369.1"/>
    </source>
</evidence>
<evidence type="ECO:0000256" key="1">
    <source>
        <dbReference type="ARBA" id="ARBA00001971"/>
    </source>
</evidence>
<proteinExistence type="inferred from homology"/>
<dbReference type="InterPro" id="IPR036396">
    <property type="entry name" value="Cyt_P450_sf"/>
</dbReference>
<evidence type="ECO:0000256" key="12">
    <source>
        <dbReference type="PIRSR" id="PIRSR602401-1"/>
    </source>
</evidence>
<comment type="subcellular location">
    <subcellularLocation>
        <location evidence="2">Membrane</location>
    </subcellularLocation>
</comment>
<reference evidence="15 16" key="1">
    <citation type="submission" date="2021-09" db="EMBL/GenBank/DDBJ databases">
        <title>Genomic insights and catalytic innovation underlie evolution of tropane alkaloids biosynthesis.</title>
        <authorList>
            <person name="Wang Y.-J."/>
            <person name="Tian T."/>
            <person name="Huang J.-P."/>
            <person name="Huang S.-X."/>
        </authorList>
    </citation>
    <scope>NUCLEOTIDE SEQUENCE [LARGE SCALE GENOMIC DNA]</scope>
    <source>
        <strain evidence="15">KIB-2018</strain>
        <tissue evidence="15">Leaf</tissue>
    </source>
</reference>
<dbReference type="GO" id="GO:0005506">
    <property type="term" value="F:iron ion binding"/>
    <property type="evidence" value="ECO:0007669"/>
    <property type="project" value="InterPro"/>
</dbReference>
<evidence type="ECO:0000256" key="13">
    <source>
        <dbReference type="RuleBase" id="RU000461"/>
    </source>
</evidence>
<dbReference type="FunFam" id="1.10.630.10:FF:000026">
    <property type="entry name" value="Cytochrome P450 82C4"/>
    <property type="match status" value="1"/>
</dbReference>
<evidence type="ECO:0000256" key="11">
    <source>
        <dbReference type="ARBA" id="ARBA00023136"/>
    </source>
</evidence>
<evidence type="ECO:0000256" key="9">
    <source>
        <dbReference type="ARBA" id="ARBA00023004"/>
    </source>
</evidence>
<dbReference type="InterPro" id="IPR002401">
    <property type="entry name" value="Cyt_P450_E_grp-I"/>
</dbReference>
<dbReference type="PANTHER" id="PTHR47947:SF26">
    <property type="entry name" value="CYTOCHROME P450"/>
    <property type="match status" value="1"/>
</dbReference>
<keyword evidence="5 14" id="KW-0812">Transmembrane</keyword>